<organism evidence="1 2">
    <name type="scientific">Mesorhizobium loti R88b</name>
    <dbReference type="NCBI Taxonomy" id="935548"/>
    <lineage>
        <taxon>Bacteria</taxon>
        <taxon>Pseudomonadati</taxon>
        <taxon>Pseudomonadota</taxon>
        <taxon>Alphaproteobacteria</taxon>
        <taxon>Hyphomicrobiales</taxon>
        <taxon>Phyllobacteriaceae</taxon>
        <taxon>Mesorhizobium</taxon>
    </lineage>
</organism>
<protein>
    <submittedName>
        <fullName evidence="1">Uncharacterized protein</fullName>
    </submittedName>
</protein>
<dbReference type="Proteomes" id="UP000503017">
    <property type="component" value="Chromosome"/>
</dbReference>
<evidence type="ECO:0000313" key="2">
    <source>
        <dbReference type="Proteomes" id="UP000503017"/>
    </source>
</evidence>
<accession>A0A6M7WKC5</accession>
<name>A0A6M7WKC5_RHILI</name>
<sequence length="95" mass="10539">MKSYFLEELADEQQARDRLGATLPGQSEPWLLSAADGDPIAYFDIVTLEDDGGLAIMANVSGRHYEKDEVVLTVLRALRQKLGGTIRDDFDNDLP</sequence>
<dbReference type="RefSeq" id="WP_027029906.1">
    <property type="nucleotide sequence ID" value="NZ_CP033367.1"/>
</dbReference>
<evidence type="ECO:0000313" key="1">
    <source>
        <dbReference type="EMBL" id="QKD02982.1"/>
    </source>
</evidence>
<gene>
    <name evidence="1" type="ORF">EB235_16940</name>
</gene>
<proteinExistence type="predicted"/>
<dbReference type="EMBL" id="CP033367">
    <property type="protein sequence ID" value="QKD02982.1"/>
    <property type="molecule type" value="Genomic_DNA"/>
</dbReference>
<reference evidence="1 2" key="1">
    <citation type="submission" date="2018-10" db="EMBL/GenBank/DDBJ databases">
        <authorList>
            <person name="Perry B.J."/>
            <person name="Sullivan J.T."/>
            <person name="Murphy R.J.T."/>
            <person name="Ramsay J.P."/>
            <person name="Ronson C.W."/>
        </authorList>
    </citation>
    <scope>NUCLEOTIDE SEQUENCE [LARGE SCALE GENOMIC DNA]</scope>
    <source>
        <strain evidence="1 2">R88b</strain>
    </source>
</reference>
<dbReference type="AlphaFoldDB" id="A0A6M7WKC5"/>